<accession>A0A1G1VM31</accession>
<evidence type="ECO:0000256" key="4">
    <source>
        <dbReference type="ARBA" id="ARBA00022840"/>
    </source>
</evidence>
<dbReference type="EMBL" id="MHCI01000015">
    <property type="protein sequence ID" value="OGY16449.1"/>
    <property type="molecule type" value="Genomic_DNA"/>
</dbReference>
<dbReference type="GO" id="GO:0016887">
    <property type="term" value="F:ATP hydrolysis activity"/>
    <property type="evidence" value="ECO:0007669"/>
    <property type="project" value="InterPro"/>
</dbReference>
<gene>
    <name evidence="6" type="ORF">A2785_02020</name>
</gene>
<keyword evidence="4" id="KW-0067">ATP-binding</keyword>
<dbReference type="AlphaFoldDB" id="A0A1G1VM31"/>
<dbReference type="Pfam" id="PF00005">
    <property type="entry name" value="ABC_tran"/>
    <property type="match status" value="1"/>
</dbReference>
<dbReference type="SMART" id="SM00382">
    <property type="entry name" value="AAA"/>
    <property type="match status" value="1"/>
</dbReference>
<evidence type="ECO:0000313" key="6">
    <source>
        <dbReference type="EMBL" id="OGY16449.1"/>
    </source>
</evidence>
<feature type="domain" description="ABC transporter" evidence="5">
    <location>
        <begin position="7"/>
        <end position="232"/>
    </location>
</feature>
<dbReference type="SUPFAM" id="SSF52540">
    <property type="entry name" value="P-loop containing nucleoside triphosphate hydrolases"/>
    <property type="match status" value="1"/>
</dbReference>
<evidence type="ECO:0000259" key="5">
    <source>
        <dbReference type="PROSITE" id="PS50893"/>
    </source>
</evidence>
<dbReference type="InterPro" id="IPR050153">
    <property type="entry name" value="Metal_Ion_Import_ABC"/>
</dbReference>
<keyword evidence="3" id="KW-0547">Nucleotide-binding</keyword>
<proteinExistence type="inferred from homology"/>
<dbReference type="InterPro" id="IPR003593">
    <property type="entry name" value="AAA+_ATPase"/>
</dbReference>
<dbReference type="PANTHER" id="PTHR42734:SF17">
    <property type="entry name" value="METAL TRANSPORT SYSTEM ATP-BINDING PROTEIN TM_0124-RELATED"/>
    <property type="match status" value="1"/>
</dbReference>
<reference evidence="6 7" key="1">
    <citation type="journal article" date="2016" name="Nat. Commun.">
        <title>Thousands of microbial genomes shed light on interconnected biogeochemical processes in an aquifer system.</title>
        <authorList>
            <person name="Anantharaman K."/>
            <person name="Brown C.T."/>
            <person name="Hug L.A."/>
            <person name="Sharon I."/>
            <person name="Castelle C.J."/>
            <person name="Probst A.J."/>
            <person name="Thomas B.C."/>
            <person name="Singh A."/>
            <person name="Wilkins M.J."/>
            <person name="Karaoz U."/>
            <person name="Brodie E.L."/>
            <person name="Williams K.H."/>
            <person name="Hubbard S.S."/>
            <person name="Banfield J.F."/>
        </authorList>
    </citation>
    <scope>NUCLEOTIDE SEQUENCE [LARGE SCALE GENOMIC DNA]</scope>
</reference>
<evidence type="ECO:0000313" key="7">
    <source>
        <dbReference type="Proteomes" id="UP000179069"/>
    </source>
</evidence>
<evidence type="ECO:0000256" key="1">
    <source>
        <dbReference type="ARBA" id="ARBA00005417"/>
    </source>
</evidence>
<keyword evidence="2" id="KW-0813">Transport</keyword>
<dbReference type="PROSITE" id="PS50893">
    <property type="entry name" value="ABC_TRANSPORTER_2"/>
    <property type="match status" value="1"/>
</dbReference>
<dbReference type="GO" id="GO:0005524">
    <property type="term" value="F:ATP binding"/>
    <property type="evidence" value="ECO:0007669"/>
    <property type="project" value="UniProtKB-KW"/>
</dbReference>
<sequence>MERGDILSVSQLKVSFDDHVILDGISFSVRRDGTFAVIGPNGAGKTVMFRAILGLIPFEGEVEWAADLRIGYVPQKLFVAKDIPLTVSEFLHLKENDPHQIATGLTSVGLGESESSDSHRGRRLLGTRLGALSGGELQRVLIAFALLGKPNVLLFDEPTSGIDISGEETVYSLINKLKKEKDLTIIFISHELEVVFQYADTVLCLNKEQVCYGPPRKVIDKASLDALYGKDAQVYRHTSDRGHHHHGH</sequence>
<dbReference type="InterPro" id="IPR003439">
    <property type="entry name" value="ABC_transporter-like_ATP-bd"/>
</dbReference>
<evidence type="ECO:0000256" key="3">
    <source>
        <dbReference type="ARBA" id="ARBA00022741"/>
    </source>
</evidence>
<dbReference type="Proteomes" id="UP000179069">
    <property type="component" value="Unassembled WGS sequence"/>
</dbReference>
<dbReference type="Gene3D" id="3.40.50.300">
    <property type="entry name" value="P-loop containing nucleotide triphosphate hydrolases"/>
    <property type="match status" value="1"/>
</dbReference>
<dbReference type="InterPro" id="IPR027417">
    <property type="entry name" value="P-loop_NTPase"/>
</dbReference>
<comment type="similarity">
    <text evidence="1">Belongs to the ABC transporter superfamily.</text>
</comment>
<protein>
    <recommendedName>
        <fullName evidence="5">ABC transporter domain-containing protein</fullName>
    </recommendedName>
</protein>
<evidence type="ECO:0000256" key="2">
    <source>
        <dbReference type="ARBA" id="ARBA00022448"/>
    </source>
</evidence>
<dbReference type="PANTHER" id="PTHR42734">
    <property type="entry name" value="METAL TRANSPORT SYSTEM ATP-BINDING PROTEIN TM_0124-RELATED"/>
    <property type="match status" value="1"/>
</dbReference>
<comment type="caution">
    <text evidence="6">The sequence shown here is derived from an EMBL/GenBank/DDBJ whole genome shotgun (WGS) entry which is preliminary data.</text>
</comment>
<name>A0A1G1VM31_9BACT</name>
<organism evidence="6 7">
    <name type="scientific">Candidatus Chisholmbacteria bacterium RIFCSPHIGHO2_01_FULL_49_18</name>
    <dbReference type="NCBI Taxonomy" id="1797590"/>
    <lineage>
        <taxon>Bacteria</taxon>
        <taxon>Candidatus Chisholmiibacteriota</taxon>
    </lineage>
</organism>